<dbReference type="OrthoDB" id="205541at2759"/>
<accession>A0A9W7FSM8</accession>
<feature type="compositionally biased region" description="Low complexity" evidence="1">
    <location>
        <begin position="1"/>
        <end position="13"/>
    </location>
</feature>
<sequence>MSQPKSSTPSQTLPLPPHDTSEYKSRHRKSLSEVFDELKVSPPRTPACRFSRVSGGWQSDDSDSENDDTVGPPAEAKDDIDNSDNDDNPHKNLNWKSERLLSIDDENDLKNDIENDTPEESKPSSSYASGSYENLSQGLLPGTNVIIKLTNLKAKILRKSLFHGQLRYLVKLHSSGLESEHESNEIEISEPPLGWTVKWSENDVSNEDAGTVSEFSGLVIGASWFREVKRVEVELGDNNTVWKDFDNVRFIEPCDGTRVAVNWEGTDGVERVRSGIIEGRANFRNESRFQVKFDDGGDDWVDLEKFISPNEFRNL</sequence>
<gene>
    <name evidence="2" type="ORF">TrLO_g13107</name>
</gene>
<name>A0A9W7FSM8_9STRA</name>
<evidence type="ECO:0000313" key="3">
    <source>
        <dbReference type="Proteomes" id="UP001165122"/>
    </source>
</evidence>
<feature type="compositionally biased region" description="Basic and acidic residues" evidence="1">
    <location>
        <begin position="96"/>
        <end position="113"/>
    </location>
</feature>
<keyword evidence="3" id="KW-1185">Reference proteome</keyword>
<dbReference type="Proteomes" id="UP001165122">
    <property type="component" value="Unassembled WGS sequence"/>
</dbReference>
<dbReference type="AlphaFoldDB" id="A0A9W7FSM8"/>
<dbReference type="EMBL" id="BRXW01000294">
    <property type="protein sequence ID" value="GMI17518.1"/>
    <property type="molecule type" value="Genomic_DNA"/>
</dbReference>
<evidence type="ECO:0000256" key="1">
    <source>
        <dbReference type="SAM" id="MobiDB-lite"/>
    </source>
</evidence>
<feature type="compositionally biased region" description="Low complexity" evidence="1">
    <location>
        <begin position="123"/>
        <end position="132"/>
    </location>
</feature>
<feature type="region of interest" description="Disordered" evidence="1">
    <location>
        <begin position="1"/>
        <end position="132"/>
    </location>
</feature>
<proteinExistence type="predicted"/>
<protein>
    <submittedName>
        <fullName evidence="2">Uncharacterized protein</fullName>
    </submittedName>
</protein>
<organism evidence="2 3">
    <name type="scientific">Triparma laevis f. longispina</name>
    <dbReference type="NCBI Taxonomy" id="1714387"/>
    <lineage>
        <taxon>Eukaryota</taxon>
        <taxon>Sar</taxon>
        <taxon>Stramenopiles</taxon>
        <taxon>Ochrophyta</taxon>
        <taxon>Bolidophyceae</taxon>
        <taxon>Parmales</taxon>
        <taxon>Triparmaceae</taxon>
        <taxon>Triparma</taxon>
    </lineage>
</organism>
<reference evidence="3" key="1">
    <citation type="journal article" date="2023" name="Commun. Biol.">
        <title>Genome analysis of Parmales, the sister group of diatoms, reveals the evolutionary specialization of diatoms from phago-mixotrophs to photoautotrophs.</title>
        <authorList>
            <person name="Ban H."/>
            <person name="Sato S."/>
            <person name="Yoshikawa S."/>
            <person name="Yamada K."/>
            <person name="Nakamura Y."/>
            <person name="Ichinomiya M."/>
            <person name="Sato N."/>
            <person name="Blanc-Mathieu R."/>
            <person name="Endo H."/>
            <person name="Kuwata A."/>
            <person name="Ogata H."/>
        </authorList>
    </citation>
    <scope>NUCLEOTIDE SEQUENCE [LARGE SCALE GENOMIC DNA]</scope>
    <source>
        <strain evidence="3">NIES 3700</strain>
    </source>
</reference>
<evidence type="ECO:0000313" key="2">
    <source>
        <dbReference type="EMBL" id="GMI17518.1"/>
    </source>
</evidence>
<comment type="caution">
    <text evidence="2">The sequence shown here is derived from an EMBL/GenBank/DDBJ whole genome shotgun (WGS) entry which is preliminary data.</text>
</comment>